<keyword evidence="7 11" id="KW-0274">FAD</keyword>
<dbReference type="InterPro" id="IPR003374">
    <property type="entry name" value="ApbE-like_sf"/>
</dbReference>
<accession>A0A2S7UYY7</accession>
<evidence type="ECO:0000256" key="4">
    <source>
        <dbReference type="ARBA" id="ARBA00022630"/>
    </source>
</evidence>
<dbReference type="PIRSF" id="PIRSF006268">
    <property type="entry name" value="ApbE"/>
    <property type="match status" value="1"/>
</dbReference>
<dbReference type="AlphaFoldDB" id="A0A2S7UYY7"/>
<comment type="catalytic activity">
    <reaction evidence="10 11">
        <text>L-threonyl-[protein] + FAD = FMN-L-threonyl-[protein] + AMP + H(+)</text>
        <dbReference type="Rhea" id="RHEA:36847"/>
        <dbReference type="Rhea" id="RHEA-COMP:11060"/>
        <dbReference type="Rhea" id="RHEA-COMP:11061"/>
        <dbReference type="ChEBI" id="CHEBI:15378"/>
        <dbReference type="ChEBI" id="CHEBI:30013"/>
        <dbReference type="ChEBI" id="CHEBI:57692"/>
        <dbReference type="ChEBI" id="CHEBI:74257"/>
        <dbReference type="ChEBI" id="CHEBI:456215"/>
        <dbReference type="EC" id="2.7.1.180"/>
    </reaction>
</comment>
<feature type="binding site" evidence="12">
    <location>
        <position position="270"/>
    </location>
    <ligand>
        <name>Mg(2+)</name>
        <dbReference type="ChEBI" id="CHEBI:18420"/>
    </ligand>
</feature>
<evidence type="ECO:0000256" key="3">
    <source>
        <dbReference type="ARBA" id="ARBA00016337"/>
    </source>
</evidence>
<dbReference type="GO" id="GO:0016740">
    <property type="term" value="F:transferase activity"/>
    <property type="evidence" value="ECO:0007669"/>
    <property type="project" value="UniProtKB-UniRule"/>
</dbReference>
<dbReference type="Gene3D" id="3.10.520.10">
    <property type="entry name" value="ApbE-like domains"/>
    <property type="match status" value="1"/>
</dbReference>
<sequence length="296" mass="33112">MTNQISVTQQEGYIQVAFTAMASPCYLLIEGDDVTQHQKLIKHTIKEVQRLEQKLSRYVLDSVCTQINVSNGNPVKIDTETYNLFKYAQELYDVSDGLFDITSGALSQVWTFDENLVTPTQEAIDRVLPYVGWTKMTVKPDSITLPQGMEIDFGAMGKEYAVSCIAKAGRELAPKHSILINIGGDIEISQKRSDGEKWTVDIERHNQEPLRVKFDRGAMATTGDLHRFVMIDGERYSHILNPKTGWPIKQSVSTVTVTAQTCIQAGSIATLALLKGDDTESFLEKQTGIKYVVNHY</sequence>
<evidence type="ECO:0000313" key="14">
    <source>
        <dbReference type="EMBL" id="PQJ54948.1"/>
    </source>
</evidence>
<dbReference type="EC" id="2.7.1.180" evidence="2 11"/>
<keyword evidence="5 11" id="KW-0808">Transferase</keyword>
<evidence type="ECO:0000256" key="12">
    <source>
        <dbReference type="PIRSR" id="PIRSR006268-2"/>
    </source>
</evidence>
<keyword evidence="4 11" id="KW-0285">Flavoprotein</keyword>
<evidence type="ECO:0000256" key="1">
    <source>
        <dbReference type="ARBA" id="ARBA00008282"/>
    </source>
</evidence>
<keyword evidence="13" id="KW-0175">Coiled coil</keyword>
<dbReference type="PANTHER" id="PTHR30040:SF2">
    <property type="entry name" value="FAD:PROTEIN FMN TRANSFERASE"/>
    <property type="match status" value="1"/>
</dbReference>
<proteinExistence type="inferred from homology"/>
<dbReference type="Pfam" id="PF02424">
    <property type="entry name" value="ApbE"/>
    <property type="match status" value="1"/>
</dbReference>
<gene>
    <name evidence="14" type="ORF">BTO11_15665</name>
</gene>
<feature type="binding site" evidence="12">
    <location>
        <position position="155"/>
    </location>
    <ligand>
        <name>Mg(2+)</name>
        <dbReference type="ChEBI" id="CHEBI:18420"/>
    </ligand>
</feature>
<dbReference type="PANTHER" id="PTHR30040">
    <property type="entry name" value="THIAMINE BIOSYNTHESIS LIPOPROTEIN APBE"/>
    <property type="match status" value="1"/>
</dbReference>
<name>A0A2S7UYY7_9GAMM</name>
<evidence type="ECO:0000256" key="11">
    <source>
        <dbReference type="PIRNR" id="PIRNR006268"/>
    </source>
</evidence>
<dbReference type="Proteomes" id="UP000239007">
    <property type="component" value="Unassembled WGS sequence"/>
</dbReference>
<evidence type="ECO:0000256" key="13">
    <source>
        <dbReference type="SAM" id="Coils"/>
    </source>
</evidence>
<evidence type="ECO:0000256" key="10">
    <source>
        <dbReference type="ARBA" id="ARBA00048540"/>
    </source>
</evidence>
<dbReference type="InterPro" id="IPR024932">
    <property type="entry name" value="ApbE"/>
</dbReference>
<evidence type="ECO:0000256" key="8">
    <source>
        <dbReference type="ARBA" id="ARBA00022842"/>
    </source>
</evidence>
<evidence type="ECO:0000256" key="7">
    <source>
        <dbReference type="ARBA" id="ARBA00022827"/>
    </source>
</evidence>
<reference evidence="14 15" key="1">
    <citation type="submission" date="2016-12" db="EMBL/GenBank/DDBJ databases">
        <title>Diversity of luminous bacteria.</title>
        <authorList>
            <person name="Yoshizawa S."/>
            <person name="Kogure K."/>
        </authorList>
    </citation>
    <scope>NUCLEOTIDE SEQUENCE [LARGE SCALE GENOMIC DNA]</scope>
    <source>
        <strain evidence="14 15">SA4-48</strain>
    </source>
</reference>
<comment type="cofactor">
    <cofactor evidence="12">
        <name>Mg(2+)</name>
        <dbReference type="ChEBI" id="CHEBI:18420"/>
    </cofactor>
    <cofactor evidence="12">
        <name>Mn(2+)</name>
        <dbReference type="ChEBI" id="CHEBI:29035"/>
    </cofactor>
    <text evidence="12">Magnesium. Can also use manganese.</text>
</comment>
<keyword evidence="15" id="KW-1185">Reference proteome</keyword>
<dbReference type="RefSeq" id="WP_105053471.1">
    <property type="nucleotide sequence ID" value="NZ_BMYG01000001.1"/>
</dbReference>
<protein>
    <recommendedName>
        <fullName evidence="3 11">FAD:protein FMN transferase</fullName>
        <ecNumber evidence="2 11">2.7.1.180</ecNumber>
    </recommendedName>
    <alternativeName>
        <fullName evidence="9 11">Flavin transferase</fullName>
    </alternativeName>
</protein>
<evidence type="ECO:0000256" key="6">
    <source>
        <dbReference type="ARBA" id="ARBA00022723"/>
    </source>
</evidence>
<evidence type="ECO:0000313" key="15">
    <source>
        <dbReference type="Proteomes" id="UP000239007"/>
    </source>
</evidence>
<dbReference type="SUPFAM" id="SSF143631">
    <property type="entry name" value="ApbE-like"/>
    <property type="match status" value="1"/>
</dbReference>
<feature type="coiled-coil region" evidence="13">
    <location>
        <begin position="34"/>
        <end position="61"/>
    </location>
</feature>
<evidence type="ECO:0000256" key="9">
    <source>
        <dbReference type="ARBA" id="ARBA00031306"/>
    </source>
</evidence>
<keyword evidence="8 11" id="KW-0460">Magnesium</keyword>
<dbReference type="GO" id="GO:0046872">
    <property type="term" value="F:metal ion binding"/>
    <property type="evidence" value="ECO:0007669"/>
    <property type="project" value="UniProtKB-UniRule"/>
</dbReference>
<comment type="similarity">
    <text evidence="1 11">Belongs to the ApbE family.</text>
</comment>
<dbReference type="EMBL" id="MSCH01000003">
    <property type="protein sequence ID" value="PQJ54948.1"/>
    <property type="molecule type" value="Genomic_DNA"/>
</dbReference>
<dbReference type="OrthoDB" id="9778595at2"/>
<evidence type="ECO:0000256" key="2">
    <source>
        <dbReference type="ARBA" id="ARBA00011955"/>
    </source>
</evidence>
<comment type="caution">
    <text evidence="14">The sequence shown here is derived from an EMBL/GenBank/DDBJ whole genome shotgun (WGS) entry which is preliminary data.</text>
</comment>
<evidence type="ECO:0000256" key="5">
    <source>
        <dbReference type="ARBA" id="ARBA00022679"/>
    </source>
</evidence>
<keyword evidence="6 11" id="KW-0479">Metal-binding</keyword>
<organism evidence="14 15">
    <name type="scientific">Psychrosphaera saromensis</name>
    <dbReference type="NCBI Taxonomy" id="716813"/>
    <lineage>
        <taxon>Bacteria</taxon>
        <taxon>Pseudomonadati</taxon>
        <taxon>Pseudomonadota</taxon>
        <taxon>Gammaproteobacteria</taxon>
        <taxon>Alteromonadales</taxon>
        <taxon>Pseudoalteromonadaceae</taxon>
        <taxon>Psychrosphaera</taxon>
    </lineage>
</organism>